<proteinExistence type="predicted"/>
<name>A0A0D1LUU1_9LACO</name>
<reference evidence="2 3" key="1">
    <citation type="journal article" date="2015" name="Microbiology (Mosc.)">
        <title>Genomics of the Weissella cibaria species with an examination of its metabolic traits.</title>
        <authorList>
            <person name="Lynch K.M."/>
            <person name="Lucid A."/>
            <person name="Arendt E.K."/>
            <person name="Sleator R.D."/>
            <person name="Lucey B."/>
            <person name="Coffey A."/>
        </authorList>
    </citation>
    <scope>NUCLEOTIDE SEQUENCE [LARGE SCALE GENOMIC DNA]</scope>
    <source>
        <strain evidence="2 3">MG1</strain>
    </source>
</reference>
<evidence type="ECO:0000313" key="2">
    <source>
        <dbReference type="EMBL" id="KIU19786.1"/>
    </source>
</evidence>
<dbReference type="RefSeq" id="WP_043711978.1">
    <property type="nucleotide sequence ID" value="NZ_JALOCT010000001.1"/>
</dbReference>
<dbReference type="EMBL" id="JWHU01000034">
    <property type="protein sequence ID" value="KIU19786.1"/>
    <property type="molecule type" value="Genomic_DNA"/>
</dbReference>
<protein>
    <submittedName>
        <fullName evidence="2">Uncharacterized protein</fullName>
    </submittedName>
</protein>
<dbReference type="Proteomes" id="UP000032287">
    <property type="component" value="Unassembled WGS sequence"/>
</dbReference>
<accession>A0A0D1LUU1</accession>
<feature type="transmembrane region" description="Helical" evidence="1">
    <location>
        <begin position="7"/>
        <end position="27"/>
    </location>
</feature>
<evidence type="ECO:0000256" key="1">
    <source>
        <dbReference type="SAM" id="Phobius"/>
    </source>
</evidence>
<dbReference type="AlphaFoldDB" id="A0A0D1LUU1"/>
<comment type="caution">
    <text evidence="2">The sequence shown here is derived from an EMBL/GenBank/DDBJ whole genome shotgun (WGS) entry which is preliminary data.</text>
</comment>
<dbReference type="PATRIC" id="fig|137591.25.peg.1778"/>
<keyword evidence="1" id="KW-0472">Membrane</keyword>
<gene>
    <name evidence="2" type="ORF">QX99_01807</name>
</gene>
<keyword evidence="1" id="KW-1133">Transmembrane helix</keyword>
<keyword evidence="1" id="KW-0812">Transmembrane</keyword>
<sequence>MSKQFKIITAVLIVVVVAIGGGVWYGVSHNPKNLTAEQFGQLPIDEQFDKAPEGHYIHLRKNDSTLYRTTWSQNKIKKYLTNDFVKTDTNPDGTSSDKSKMGTNHTFNDTILMNSAEGYGEIGQIYSDLFGNKRFNADNEGTEEATYYWYFDDLKSAQSDKDVSGYVTKIVR</sequence>
<evidence type="ECO:0000313" key="3">
    <source>
        <dbReference type="Proteomes" id="UP000032287"/>
    </source>
</evidence>
<organism evidence="2 3">
    <name type="scientific">Weissella cibaria</name>
    <dbReference type="NCBI Taxonomy" id="137591"/>
    <lineage>
        <taxon>Bacteria</taxon>
        <taxon>Bacillati</taxon>
        <taxon>Bacillota</taxon>
        <taxon>Bacilli</taxon>
        <taxon>Lactobacillales</taxon>
        <taxon>Lactobacillaceae</taxon>
        <taxon>Weissella</taxon>
    </lineage>
</organism>
<keyword evidence="3" id="KW-1185">Reference proteome</keyword>